<dbReference type="eggNOG" id="COG1937">
    <property type="taxonomic scope" value="Bacteria"/>
</dbReference>
<dbReference type="Gene3D" id="1.20.58.1000">
    <property type="entry name" value="Metal-sensitive repressor, helix protomer"/>
    <property type="match status" value="1"/>
</dbReference>
<comment type="caution">
    <text evidence="2">The sequence shown here is derived from an EMBL/GenBank/DDBJ whole genome shotgun (WGS) entry which is preliminary data.</text>
</comment>
<sequence>MMNPEQKQKLKNRLTRIQGQINGISRMIEDDRYCVDILTQTRAITAALRAVEDQVMENHLNTCVTDAIRGGSNQDRQEKITEVLEVMKKFRKHG</sequence>
<organism evidence="2 3">
    <name type="scientific">Spirochaeta lutea</name>
    <dbReference type="NCBI Taxonomy" id="1480694"/>
    <lineage>
        <taxon>Bacteria</taxon>
        <taxon>Pseudomonadati</taxon>
        <taxon>Spirochaetota</taxon>
        <taxon>Spirochaetia</taxon>
        <taxon>Spirochaetales</taxon>
        <taxon>Spirochaetaceae</taxon>
        <taxon>Spirochaeta</taxon>
    </lineage>
</organism>
<dbReference type="EMBL" id="JNUP01000067">
    <property type="protein sequence ID" value="KGE71209.1"/>
    <property type="molecule type" value="Genomic_DNA"/>
</dbReference>
<evidence type="ECO:0008006" key="4">
    <source>
        <dbReference type="Google" id="ProtNLM"/>
    </source>
</evidence>
<evidence type="ECO:0000313" key="2">
    <source>
        <dbReference type="EMBL" id="KGE71209.1"/>
    </source>
</evidence>
<dbReference type="PANTHER" id="PTHR33677:SF3">
    <property type="entry name" value="COPPER-SENSING TRANSCRIPTIONAL REPRESSOR RICR"/>
    <property type="match status" value="1"/>
</dbReference>
<accession>A0A098QTY7</accession>
<name>A0A098QTY7_9SPIO</name>
<dbReference type="GO" id="GO:0045892">
    <property type="term" value="P:negative regulation of DNA-templated transcription"/>
    <property type="evidence" value="ECO:0007669"/>
    <property type="project" value="UniProtKB-ARBA"/>
</dbReference>
<dbReference type="PANTHER" id="PTHR33677">
    <property type="entry name" value="TRANSCRIPTIONAL REPRESSOR FRMR-RELATED"/>
    <property type="match status" value="1"/>
</dbReference>
<dbReference type="GO" id="GO:0003677">
    <property type="term" value="F:DNA binding"/>
    <property type="evidence" value="ECO:0007669"/>
    <property type="project" value="InterPro"/>
</dbReference>
<gene>
    <name evidence="2" type="ORF">DC28_12190</name>
</gene>
<comment type="similarity">
    <text evidence="1">Belongs to the FrmR/RcnR family.</text>
</comment>
<dbReference type="CDD" id="cd10148">
    <property type="entry name" value="CsoR-like_DUF156"/>
    <property type="match status" value="1"/>
</dbReference>
<dbReference type="RefSeq" id="WP_037548897.1">
    <property type="nucleotide sequence ID" value="NZ_JNUP01000067.1"/>
</dbReference>
<evidence type="ECO:0000256" key="1">
    <source>
        <dbReference type="ARBA" id="ARBA00005260"/>
    </source>
</evidence>
<keyword evidence="3" id="KW-1185">Reference proteome</keyword>
<dbReference type="InterPro" id="IPR003735">
    <property type="entry name" value="Metal_Tscrpt_repr"/>
</dbReference>
<dbReference type="STRING" id="1480694.DC28_12190"/>
<dbReference type="Proteomes" id="UP000029692">
    <property type="component" value="Unassembled WGS sequence"/>
</dbReference>
<dbReference type="AlphaFoldDB" id="A0A098QTY7"/>
<proteinExistence type="inferred from homology"/>
<dbReference type="Pfam" id="PF02583">
    <property type="entry name" value="Trns_repr_metal"/>
    <property type="match status" value="1"/>
</dbReference>
<reference evidence="2 3" key="1">
    <citation type="submission" date="2014-05" db="EMBL/GenBank/DDBJ databases">
        <title>De novo Genome Sequence of Spirocheata sp.</title>
        <authorList>
            <person name="Shivani Y."/>
            <person name="Subhash Y."/>
            <person name="Tushar L."/>
            <person name="Sasikala C."/>
            <person name="Ramana C.V."/>
        </authorList>
    </citation>
    <scope>NUCLEOTIDE SEQUENCE [LARGE SCALE GENOMIC DNA]</scope>
    <source>
        <strain evidence="2 3">JC230</strain>
    </source>
</reference>
<protein>
    <recommendedName>
        <fullName evidence="4">Transcriptional regulator</fullName>
    </recommendedName>
</protein>
<dbReference type="GO" id="GO:0046872">
    <property type="term" value="F:metal ion binding"/>
    <property type="evidence" value="ECO:0007669"/>
    <property type="project" value="InterPro"/>
</dbReference>
<dbReference type="InterPro" id="IPR038390">
    <property type="entry name" value="Metal_Tscrpt_repr_sf"/>
</dbReference>
<evidence type="ECO:0000313" key="3">
    <source>
        <dbReference type="Proteomes" id="UP000029692"/>
    </source>
</evidence>